<evidence type="ECO:0000259" key="4">
    <source>
        <dbReference type="PROSITE" id="PS51437"/>
    </source>
</evidence>
<name>A0ABU7ABB1_9TELE</name>
<evidence type="ECO:0000313" key="5">
    <source>
        <dbReference type="EMBL" id="MED6235287.1"/>
    </source>
</evidence>
<dbReference type="Proteomes" id="UP001345963">
    <property type="component" value="Unassembled WGS sequence"/>
</dbReference>
<gene>
    <name evidence="5" type="ORF">ATANTOWER_022171</name>
</gene>
<keyword evidence="3" id="KW-0539">Nucleus</keyword>
<evidence type="ECO:0000256" key="1">
    <source>
        <dbReference type="ARBA" id="ARBA00004123"/>
    </source>
</evidence>
<dbReference type="EMBL" id="JAHUTI010010317">
    <property type="protein sequence ID" value="MED6235287.1"/>
    <property type="molecule type" value="Genomic_DNA"/>
</dbReference>
<dbReference type="Pfam" id="PF03859">
    <property type="entry name" value="CG-1"/>
    <property type="match status" value="1"/>
</dbReference>
<feature type="domain" description="CG-1" evidence="4">
    <location>
        <begin position="1"/>
        <end position="110"/>
    </location>
</feature>
<comment type="caution">
    <text evidence="5">The sequence shown here is derived from an EMBL/GenBank/DDBJ whole genome shotgun (WGS) entry which is preliminary data.</text>
</comment>
<reference evidence="5 6" key="1">
    <citation type="submission" date="2021-07" db="EMBL/GenBank/DDBJ databases">
        <authorList>
            <person name="Palmer J.M."/>
        </authorList>
    </citation>
    <scope>NUCLEOTIDE SEQUENCE [LARGE SCALE GENOMIC DNA]</scope>
    <source>
        <strain evidence="5 6">AT_MEX2019</strain>
        <tissue evidence="5">Muscle</tissue>
    </source>
</reference>
<dbReference type="PROSITE" id="PS51437">
    <property type="entry name" value="CG_1"/>
    <property type="match status" value="1"/>
</dbReference>
<dbReference type="InterPro" id="IPR005559">
    <property type="entry name" value="CG-1_dom"/>
</dbReference>
<sequence>MFAIYFQHHNQYNLSGYNLSSPLLFSPSLSSPPLPFCNFSLSGFLPFFASCSPSRCPLLCCPLLSSLQCLYGCYVHSSIIPTFHRRCYWLLQNPDIVLVHYLNVPAVDDSGKPCGPVLCSINTDRKEWAKWSKEELIGQLKPMCEFF</sequence>
<keyword evidence="6" id="KW-1185">Reference proteome</keyword>
<evidence type="ECO:0000256" key="3">
    <source>
        <dbReference type="ARBA" id="ARBA00023242"/>
    </source>
</evidence>
<keyword evidence="2" id="KW-0804">Transcription</keyword>
<protein>
    <recommendedName>
        <fullName evidence="4">CG-1 domain-containing protein</fullName>
    </recommendedName>
</protein>
<dbReference type="PANTHER" id="PTHR23335:SF1">
    <property type="entry name" value="CALMODULIN-BINDING TRANSCRIPTION ACTIVATOR, ISOFORM F"/>
    <property type="match status" value="1"/>
</dbReference>
<evidence type="ECO:0000313" key="6">
    <source>
        <dbReference type="Proteomes" id="UP001345963"/>
    </source>
</evidence>
<accession>A0ABU7ABB1</accession>
<comment type="subcellular location">
    <subcellularLocation>
        <location evidence="1">Nucleus</location>
    </subcellularLocation>
</comment>
<dbReference type="SMART" id="SM01076">
    <property type="entry name" value="CG-1"/>
    <property type="match status" value="1"/>
</dbReference>
<proteinExistence type="predicted"/>
<organism evidence="5 6">
    <name type="scientific">Ataeniobius toweri</name>
    <dbReference type="NCBI Taxonomy" id="208326"/>
    <lineage>
        <taxon>Eukaryota</taxon>
        <taxon>Metazoa</taxon>
        <taxon>Chordata</taxon>
        <taxon>Craniata</taxon>
        <taxon>Vertebrata</taxon>
        <taxon>Euteleostomi</taxon>
        <taxon>Actinopterygii</taxon>
        <taxon>Neopterygii</taxon>
        <taxon>Teleostei</taxon>
        <taxon>Neoteleostei</taxon>
        <taxon>Acanthomorphata</taxon>
        <taxon>Ovalentaria</taxon>
        <taxon>Atherinomorphae</taxon>
        <taxon>Cyprinodontiformes</taxon>
        <taxon>Goodeidae</taxon>
        <taxon>Ataeniobius</taxon>
    </lineage>
</organism>
<evidence type="ECO:0000256" key="2">
    <source>
        <dbReference type="ARBA" id="ARBA00023163"/>
    </source>
</evidence>
<dbReference type="PANTHER" id="PTHR23335">
    <property type="entry name" value="CALMODULIN-BINDING TRANSCRIPTION ACTIVATOR CAMTA"/>
    <property type="match status" value="1"/>
</dbReference>